<dbReference type="Pfam" id="PF04434">
    <property type="entry name" value="SWIM"/>
    <property type="match status" value="1"/>
</dbReference>
<dbReference type="InterPro" id="IPR031052">
    <property type="entry name" value="FHY3/FAR1"/>
</dbReference>
<proteinExistence type="inferred from homology"/>
<comment type="caution">
    <text evidence="9">The sequence shown here is derived from an EMBL/GenBank/DDBJ whole genome shotgun (WGS) entry which is preliminary data.</text>
</comment>
<keyword evidence="2 6" id="KW-0479">Metal-binding</keyword>
<keyword evidence="3 5" id="KW-0863">Zinc-finger</keyword>
<feature type="domain" description="SWIM-type" evidence="8">
    <location>
        <begin position="552"/>
        <end position="588"/>
    </location>
</feature>
<dbReference type="PROSITE" id="PS50966">
    <property type="entry name" value="ZF_SWIM"/>
    <property type="match status" value="1"/>
</dbReference>
<feature type="region of interest" description="Disordered" evidence="7">
    <location>
        <begin position="687"/>
        <end position="708"/>
    </location>
</feature>
<name>A0ABR0D572_9LAMI</name>
<evidence type="ECO:0000313" key="10">
    <source>
        <dbReference type="Proteomes" id="UP001291926"/>
    </source>
</evidence>
<dbReference type="InterPro" id="IPR004330">
    <property type="entry name" value="FAR1_DNA_bnd_dom"/>
</dbReference>
<comment type="subcellular location">
    <subcellularLocation>
        <location evidence="6">Nucleus</location>
    </subcellularLocation>
</comment>
<organism evidence="9 10">
    <name type="scientific">Penstemon davidsonii</name>
    <dbReference type="NCBI Taxonomy" id="160366"/>
    <lineage>
        <taxon>Eukaryota</taxon>
        <taxon>Viridiplantae</taxon>
        <taxon>Streptophyta</taxon>
        <taxon>Embryophyta</taxon>
        <taxon>Tracheophyta</taxon>
        <taxon>Spermatophyta</taxon>
        <taxon>Magnoliopsida</taxon>
        <taxon>eudicotyledons</taxon>
        <taxon>Gunneridae</taxon>
        <taxon>Pentapetalae</taxon>
        <taxon>asterids</taxon>
        <taxon>lamiids</taxon>
        <taxon>Lamiales</taxon>
        <taxon>Plantaginaceae</taxon>
        <taxon>Cheloneae</taxon>
        <taxon>Penstemon</taxon>
    </lineage>
</organism>
<dbReference type="InterPro" id="IPR018289">
    <property type="entry name" value="MULE_transposase_dom"/>
</dbReference>
<keyword evidence="10" id="KW-1185">Reference proteome</keyword>
<dbReference type="SMART" id="SM00575">
    <property type="entry name" value="ZnF_PMZ"/>
    <property type="match status" value="1"/>
</dbReference>
<evidence type="ECO:0000313" key="9">
    <source>
        <dbReference type="EMBL" id="KAK4484337.1"/>
    </source>
</evidence>
<protein>
    <recommendedName>
        <fullName evidence="6">Protein FAR1-RELATED SEQUENCE</fullName>
    </recommendedName>
</protein>
<reference evidence="9 10" key="1">
    <citation type="journal article" date="2023" name="bioRxiv">
        <title>Genome report: Whole genome sequence and annotation of Penstemon davidsonii.</title>
        <authorList>
            <person name="Ostevik K.L."/>
            <person name="Alabady M."/>
            <person name="Zhang M."/>
            <person name="Rausher M.D."/>
        </authorList>
    </citation>
    <scope>NUCLEOTIDE SEQUENCE [LARGE SCALE GENOMIC DNA]</scope>
    <source>
        <strain evidence="9">DNT005</strain>
        <tissue evidence="9">Whole leaf</tissue>
    </source>
</reference>
<accession>A0ABR0D572</accession>
<evidence type="ECO:0000256" key="3">
    <source>
        <dbReference type="ARBA" id="ARBA00022771"/>
    </source>
</evidence>
<evidence type="ECO:0000256" key="4">
    <source>
        <dbReference type="ARBA" id="ARBA00022833"/>
    </source>
</evidence>
<feature type="compositionally biased region" description="Low complexity" evidence="7">
    <location>
        <begin position="100"/>
        <end position="113"/>
    </location>
</feature>
<dbReference type="PANTHER" id="PTHR31669">
    <property type="entry name" value="PROTEIN FAR1-RELATED SEQUENCE 10-RELATED"/>
    <property type="match status" value="1"/>
</dbReference>
<feature type="compositionally biased region" description="Basic residues" evidence="7">
    <location>
        <begin position="693"/>
        <end position="704"/>
    </location>
</feature>
<keyword evidence="6" id="KW-0539">Nucleus</keyword>
<evidence type="ECO:0000256" key="7">
    <source>
        <dbReference type="SAM" id="MobiDB-lite"/>
    </source>
</evidence>
<dbReference type="EMBL" id="JAYDYQ010002533">
    <property type="protein sequence ID" value="KAK4484337.1"/>
    <property type="molecule type" value="Genomic_DNA"/>
</dbReference>
<dbReference type="InterPro" id="IPR007527">
    <property type="entry name" value="Znf_SWIM"/>
</dbReference>
<dbReference type="Pfam" id="PF10551">
    <property type="entry name" value="MULE"/>
    <property type="match status" value="1"/>
</dbReference>
<gene>
    <name evidence="9" type="ORF">RD792_006914</name>
</gene>
<dbReference type="Pfam" id="PF03101">
    <property type="entry name" value="FAR1"/>
    <property type="match status" value="1"/>
</dbReference>
<comment type="function">
    <text evidence="6">Putative transcription activator involved in regulating light control of development.</text>
</comment>
<keyword evidence="4 6" id="KW-0862">Zinc</keyword>
<evidence type="ECO:0000256" key="1">
    <source>
        <dbReference type="ARBA" id="ARBA00005889"/>
    </source>
</evidence>
<feature type="region of interest" description="Disordered" evidence="7">
    <location>
        <begin position="100"/>
        <end position="123"/>
    </location>
</feature>
<evidence type="ECO:0000259" key="8">
    <source>
        <dbReference type="PROSITE" id="PS50966"/>
    </source>
</evidence>
<sequence length="826" mass="95260">MVDFAEGGGDDLISLSIVPVVDSGENRSTQISTCPNRDLGIEGENFEPHDGIEFESHEAAYSFYQEYAKSMGFTTSIKNSRRSKKTKEFIDAKFACSRYGVTPESESGSSSRRPSVKKTDCKASMHVKRKRDGKWYIHEFIKEHNHELLPALAYHFRIHRNVKLAEKNNIDILHAVSERTRKMYVEMSKQKGGGLSSCFDKNEFDHQFDRGRFLALEEGDAQVLLEYFVRIQKDNPSFFYAIDLNEDQRLRNLLWVDARNRKDYTSFNDVVFFDTCYIKSNEKVPIALFLGVNHHFQPMLLGCALLADETKPTFVWLMKTWLRAMGGQAPKVILTDQDKPLKSAIEDVFTNSRHCFALWHILQRIPETLVHVLKQHDNFMKKFNKCIFKSLTDEDFDMRWWKMVGRFELQENEWVHSLYVDRKKWVPTFMRETFLAGMSTSIRSESVNSYFDKYFQKKINLKEFVRQYGTILQNRYEEEDMADFDTWHKQPALKSPSPWEKQMSTIYTHAVFRKFQVEVLGVVGCHPKKEREKANVGNIIFRVDDCEKSENFMVTWNETKSEVSCSCLMFEYKGFLCRHSMIVLQICGLSSIPSQYILKRWTKDAKNKQVVVEGTERIQTRVQRYNDLCRRAIELGEEGSLSEENYKIASRALVEALKNSVNINNRSTVECSGSSVALRCAEGENQLVQSSKTNKKKTPNKKRKLQTESEAIVVEARESIQQMENLSSEGIALNGYYGSQQHVHGLLNLMELPHDTYYVSQPAMQGLGQTNSIASNHDGFYGAQQSMPVLGHLDFRQPSFSYGIQVEHNVGVRPPQLQLDGTAPHT</sequence>
<dbReference type="InterPro" id="IPR006564">
    <property type="entry name" value="Znf_PMZ"/>
</dbReference>
<comment type="similarity">
    <text evidence="1 6">Belongs to the FHY3/FAR1 family.</text>
</comment>
<dbReference type="PANTHER" id="PTHR31669:SF21">
    <property type="entry name" value="PROTEIN FAR-RED IMPAIRED RESPONSE 1"/>
    <property type="match status" value="1"/>
</dbReference>
<evidence type="ECO:0000256" key="5">
    <source>
        <dbReference type="PROSITE-ProRule" id="PRU00325"/>
    </source>
</evidence>
<evidence type="ECO:0000256" key="6">
    <source>
        <dbReference type="RuleBase" id="RU367018"/>
    </source>
</evidence>
<dbReference type="Proteomes" id="UP001291926">
    <property type="component" value="Unassembled WGS sequence"/>
</dbReference>
<evidence type="ECO:0000256" key="2">
    <source>
        <dbReference type="ARBA" id="ARBA00022723"/>
    </source>
</evidence>